<proteinExistence type="predicted"/>
<accession>A0AAV1HP37</accession>
<evidence type="ECO:0000313" key="2">
    <source>
        <dbReference type="EMBL" id="CAK0731687.1"/>
    </source>
</evidence>
<organism evidence="2 3">
    <name type="scientific">Coccomyxa viridis</name>
    <dbReference type="NCBI Taxonomy" id="1274662"/>
    <lineage>
        <taxon>Eukaryota</taxon>
        <taxon>Viridiplantae</taxon>
        <taxon>Chlorophyta</taxon>
        <taxon>core chlorophytes</taxon>
        <taxon>Trebouxiophyceae</taxon>
        <taxon>Trebouxiophyceae incertae sedis</taxon>
        <taxon>Coccomyxaceae</taxon>
        <taxon>Coccomyxa</taxon>
    </lineage>
</organism>
<sequence length="435" mass="45627">MPFTAQVPAGAALFGLPGRSSCPTPRNRQPRGRQEPQRHQALRMAEQGLMAPLPLILQPCSESWQSDIEPSLPDAVSLQVAGDSAMEELAAAQSTAEWRNMDALDSSLKPCRHLGNVGQVTGPISVLNALQSHRPIFVLKCTTQLPQGTGKDLRGDARALIAACQEMMIAGARLREGLASRTLSAWTLGQGRAGYGTSGQLGSHAKVLYAVMSDEDTIPSLAAASSNPGALHNEGVGSVSIGKVAAPAWETRTALLHFHGMSKAKADLSGLPELPTWTILANASRVLHLGFGGPGSILSVHKHTIQQRALPAATSPLVLTVQRKGPQQYAFEASDVGRGHCCLEGTFHADFLYAAPQAAAVPAGARYFRAAPMNLPEVGSDWGQDPAGDACGKEAARNVQAGSLTSGGSLIARLERHVSEEAALLLPSPPVMVPS</sequence>
<name>A0AAV1HP37_9CHLO</name>
<keyword evidence="3" id="KW-1185">Reference proteome</keyword>
<evidence type="ECO:0000313" key="3">
    <source>
        <dbReference type="Proteomes" id="UP001314263"/>
    </source>
</evidence>
<dbReference type="EMBL" id="CAUYUE010000001">
    <property type="protein sequence ID" value="CAK0731687.1"/>
    <property type="molecule type" value="Genomic_DNA"/>
</dbReference>
<protein>
    <submittedName>
        <fullName evidence="2">Uncharacterized protein</fullName>
    </submittedName>
</protein>
<dbReference type="AlphaFoldDB" id="A0AAV1HP37"/>
<evidence type="ECO:0000256" key="1">
    <source>
        <dbReference type="SAM" id="MobiDB-lite"/>
    </source>
</evidence>
<gene>
    <name evidence="2" type="ORF">CVIRNUC_000029</name>
</gene>
<reference evidence="2 3" key="1">
    <citation type="submission" date="2023-10" db="EMBL/GenBank/DDBJ databases">
        <authorList>
            <person name="Maclean D."/>
            <person name="Macfadyen A."/>
        </authorList>
    </citation>
    <scope>NUCLEOTIDE SEQUENCE [LARGE SCALE GENOMIC DNA]</scope>
</reference>
<dbReference type="Proteomes" id="UP001314263">
    <property type="component" value="Unassembled WGS sequence"/>
</dbReference>
<feature type="region of interest" description="Disordered" evidence="1">
    <location>
        <begin position="14"/>
        <end position="39"/>
    </location>
</feature>
<comment type="caution">
    <text evidence="2">The sequence shown here is derived from an EMBL/GenBank/DDBJ whole genome shotgun (WGS) entry which is preliminary data.</text>
</comment>